<feature type="transmembrane region" description="Helical" evidence="2">
    <location>
        <begin position="6"/>
        <end position="33"/>
    </location>
</feature>
<feature type="compositionally biased region" description="Low complexity" evidence="1">
    <location>
        <begin position="392"/>
        <end position="406"/>
    </location>
</feature>
<feature type="region of interest" description="Disordered" evidence="1">
    <location>
        <begin position="90"/>
        <end position="125"/>
    </location>
</feature>
<evidence type="ECO:0000313" key="4">
    <source>
        <dbReference type="Proteomes" id="UP000799766"/>
    </source>
</evidence>
<gene>
    <name evidence="3" type="ORF">BDY21DRAFT_365407</name>
</gene>
<name>A0A6A6NW27_9PEZI</name>
<accession>A0A6A6NW27</accession>
<keyword evidence="2" id="KW-0472">Membrane</keyword>
<feature type="compositionally biased region" description="Basic and acidic residues" evidence="1">
    <location>
        <begin position="112"/>
        <end position="122"/>
    </location>
</feature>
<feature type="region of interest" description="Disordered" evidence="1">
    <location>
        <begin position="217"/>
        <end position="236"/>
    </location>
</feature>
<feature type="compositionally biased region" description="Low complexity" evidence="1">
    <location>
        <begin position="632"/>
        <end position="652"/>
    </location>
</feature>
<dbReference type="OrthoDB" id="3546893at2759"/>
<evidence type="ECO:0000313" key="3">
    <source>
        <dbReference type="EMBL" id="KAF2455677.1"/>
    </source>
</evidence>
<feature type="compositionally biased region" description="Basic residues" evidence="1">
    <location>
        <begin position="654"/>
        <end position="671"/>
    </location>
</feature>
<evidence type="ECO:0000256" key="1">
    <source>
        <dbReference type="SAM" id="MobiDB-lite"/>
    </source>
</evidence>
<organism evidence="3 4">
    <name type="scientific">Lineolata rhizophorae</name>
    <dbReference type="NCBI Taxonomy" id="578093"/>
    <lineage>
        <taxon>Eukaryota</taxon>
        <taxon>Fungi</taxon>
        <taxon>Dikarya</taxon>
        <taxon>Ascomycota</taxon>
        <taxon>Pezizomycotina</taxon>
        <taxon>Dothideomycetes</taxon>
        <taxon>Dothideomycetes incertae sedis</taxon>
        <taxon>Lineolatales</taxon>
        <taxon>Lineolataceae</taxon>
        <taxon>Lineolata</taxon>
    </lineage>
</organism>
<protein>
    <submittedName>
        <fullName evidence="3">Uncharacterized protein</fullName>
    </submittedName>
</protein>
<feature type="region of interest" description="Disordered" evidence="1">
    <location>
        <begin position="292"/>
        <end position="311"/>
    </location>
</feature>
<feature type="compositionally biased region" description="Low complexity" evidence="1">
    <location>
        <begin position="694"/>
        <end position="723"/>
    </location>
</feature>
<reference evidence="3" key="1">
    <citation type="journal article" date="2020" name="Stud. Mycol.">
        <title>101 Dothideomycetes genomes: a test case for predicting lifestyles and emergence of pathogens.</title>
        <authorList>
            <person name="Haridas S."/>
            <person name="Albert R."/>
            <person name="Binder M."/>
            <person name="Bloem J."/>
            <person name="Labutti K."/>
            <person name="Salamov A."/>
            <person name="Andreopoulos B."/>
            <person name="Baker S."/>
            <person name="Barry K."/>
            <person name="Bills G."/>
            <person name="Bluhm B."/>
            <person name="Cannon C."/>
            <person name="Castanera R."/>
            <person name="Culley D."/>
            <person name="Daum C."/>
            <person name="Ezra D."/>
            <person name="Gonzalez J."/>
            <person name="Henrissat B."/>
            <person name="Kuo A."/>
            <person name="Liang C."/>
            <person name="Lipzen A."/>
            <person name="Lutzoni F."/>
            <person name="Magnuson J."/>
            <person name="Mondo S."/>
            <person name="Nolan M."/>
            <person name="Ohm R."/>
            <person name="Pangilinan J."/>
            <person name="Park H.-J."/>
            <person name="Ramirez L."/>
            <person name="Alfaro M."/>
            <person name="Sun H."/>
            <person name="Tritt A."/>
            <person name="Yoshinaga Y."/>
            <person name="Zwiers L.-H."/>
            <person name="Turgeon B."/>
            <person name="Goodwin S."/>
            <person name="Spatafora J."/>
            <person name="Crous P."/>
            <person name="Grigoriev I."/>
        </authorList>
    </citation>
    <scope>NUCLEOTIDE SEQUENCE</scope>
    <source>
        <strain evidence="3">ATCC 16933</strain>
    </source>
</reference>
<dbReference type="AlphaFoldDB" id="A0A6A6NW27"/>
<feature type="compositionally biased region" description="Pro residues" evidence="1">
    <location>
        <begin position="165"/>
        <end position="174"/>
    </location>
</feature>
<evidence type="ECO:0000256" key="2">
    <source>
        <dbReference type="SAM" id="Phobius"/>
    </source>
</evidence>
<keyword evidence="2" id="KW-1133">Transmembrane helix</keyword>
<proteinExistence type="predicted"/>
<feature type="region of interest" description="Disordered" evidence="1">
    <location>
        <begin position="153"/>
        <end position="200"/>
    </location>
</feature>
<feature type="compositionally biased region" description="Polar residues" evidence="1">
    <location>
        <begin position="462"/>
        <end position="476"/>
    </location>
</feature>
<feature type="compositionally biased region" description="Polar residues" evidence="1">
    <location>
        <begin position="672"/>
        <end position="693"/>
    </location>
</feature>
<keyword evidence="4" id="KW-1185">Reference proteome</keyword>
<keyword evidence="2" id="KW-0812">Transmembrane</keyword>
<sequence length="763" mass="80614">MGDNGMSAGAVAAVSVIGTVIFLALVLMIVLIIRASRSHKRLLLDLERRGFMLGQPFPAEERPSGVKRPQRALRRSSFFVYRPTTRWGALSSREDVGRQPPVENTDANDQGPDQKGEPRGECQSEIQSKQLNSLWPFNRISRIPQSILLEKLKKSRHSSAGQDPRPLPQSPIPLDPVTRSAAQSSEGLLKDQQRAVHSRMGSVTTLNDTAEEITQNRDSELVKKQSHMPSKSDCNRRTRANTIASVVGPIPPTSRIPRPDLPSRPFSLCSQHPGLAPNAPVPPLPLSIPNKTSGKSAAAFGRSPSGQSVSSLESVGSSILVSAAGSPARPRSPEARLKTGANPEWETSLILGPRPIRDTLTLRGRSNIYPAQSSARNSGTRFSLDGAHGNELSRSSRVNSTLSSLRFQPSNVRKHSAGSGSKPSRPASVSVPNSTKSSPRRYPRSRVTGSSSPARRRGSPSTVLRDTSGNQATPTRQGSQTSSQSSNGSPFKWDYLPLQSGGGKPSALKGSPGARKGHKRQNCVRISLAPTVMGAGSTGSRPPSNCMDGILEGPHAGTSAQETTTTTTGPTSPPNGGPFSGYVSLPPPSSAVFQPDLRLAPPPPPPSSCPRAPLTPNPRPLSPAAFDPDGLASPREPASRAPSPSSSPSSSPVRTKRHRHHRHHRRRRRRTSSPSPSLFSIPTFATLTPTSTRAAGSSSLPGGASSLTPTPLAPGLALAVVGPSSDKENTPPAGLADADARRGAAGVEDTPGSLYDGEGFLRV</sequence>
<feature type="compositionally biased region" description="Low complexity" evidence="1">
    <location>
        <begin position="477"/>
        <end position="489"/>
    </location>
</feature>
<feature type="compositionally biased region" description="Pro residues" evidence="1">
    <location>
        <begin position="600"/>
        <end position="621"/>
    </location>
</feature>
<dbReference type="Proteomes" id="UP000799766">
    <property type="component" value="Unassembled WGS sequence"/>
</dbReference>
<feature type="compositionally biased region" description="Polar residues" evidence="1">
    <location>
        <begin position="369"/>
        <end position="381"/>
    </location>
</feature>
<dbReference type="EMBL" id="MU001686">
    <property type="protein sequence ID" value="KAF2455677.1"/>
    <property type="molecule type" value="Genomic_DNA"/>
</dbReference>
<feature type="region of interest" description="Disordered" evidence="1">
    <location>
        <begin position="367"/>
        <end position="763"/>
    </location>
</feature>